<dbReference type="Proteomes" id="UP000789508">
    <property type="component" value="Unassembled WGS sequence"/>
</dbReference>
<accession>A0A9N9A7Q9</accession>
<gene>
    <name evidence="1" type="ORF">ALEPTO_LOCUS4384</name>
</gene>
<sequence>MPKPSKHKLQIKNARELLAKKRKSNQCQIIFYKTTNRLKKESEYELQKIHDTVVNTVDSIPSVQNGLRLTKMPPISKSTHAGTIKYLWDIVDEHTILIIDEYLPVIHKKPQSLFFLQSQLVARKDNFRIHQSKLYSDF</sequence>
<dbReference type="AlphaFoldDB" id="A0A9N9A7Q9"/>
<evidence type="ECO:0000313" key="2">
    <source>
        <dbReference type="Proteomes" id="UP000789508"/>
    </source>
</evidence>
<protein>
    <submittedName>
        <fullName evidence="1">7046_t:CDS:1</fullName>
    </submittedName>
</protein>
<keyword evidence="2" id="KW-1185">Reference proteome</keyword>
<comment type="caution">
    <text evidence="1">The sequence shown here is derived from an EMBL/GenBank/DDBJ whole genome shotgun (WGS) entry which is preliminary data.</text>
</comment>
<evidence type="ECO:0000313" key="1">
    <source>
        <dbReference type="EMBL" id="CAG8519381.1"/>
    </source>
</evidence>
<proteinExistence type="predicted"/>
<dbReference type="EMBL" id="CAJVPS010000999">
    <property type="protein sequence ID" value="CAG8519381.1"/>
    <property type="molecule type" value="Genomic_DNA"/>
</dbReference>
<organism evidence="1 2">
    <name type="scientific">Ambispora leptoticha</name>
    <dbReference type="NCBI Taxonomy" id="144679"/>
    <lineage>
        <taxon>Eukaryota</taxon>
        <taxon>Fungi</taxon>
        <taxon>Fungi incertae sedis</taxon>
        <taxon>Mucoromycota</taxon>
        <taxon>Glomeromycotina</taxon>
        <taxon>Glomeromycetes</taxon>
        <taxon>Archaeosporales</taxon>
        <taxon>Ambisporaceae</taxon>
        <taxon>Ambispora</taxon>
    </lineage>
</organism>
<reference evidence="1" key="1">
    <citation type="submission" date="2021-06" db="EMBL/GenBank/DDBJ databases">
        <authorList>
            <person name="Kallberg Y."/>
            <person name="Tangrot J."/>
            <person name="Rosling A."/>
        </authorList>
    </citation>
    <scope>NUCLEOTIDE SEQUENCE</scope>
    <source>
        <strain evidence="1">FL130A</strain>
    </source>
</reference>
<name>A0A9N9A7Q9_9GLOM</name>